<proteinExistence type="predicted"/>
<dbReference type="InterPro" id="IPR034804">
    <property type="entry name" value="SQR/QFR_C/D"/>
</dbReference>
<dbReference type="Proteomes" id="UP000292957">
    <property type="component" value="Unassembled WGS sequence"/>
</dbReference>
<dbReference type="GO" id="GO:0046872">
    <property type="term" value="F:metal ion binding"/>
    <property type="evidence" value="ECO:0007669"/>
    <property type="project" value="UniProtKB-KW"/>
</dbReference>
<dbReference type="PROSITE" id="PS01001">
    <property type="entry name" value="SDH_CYT_2"/>
    <property type="match status" value="1"/>
</dbReference>
<evidence type="ECO:0000256" key="1">
    <source>
        <dbReference type="ARBA" id="ARBA00004141"/>
    </source>
</evidence>
<organism evidence="10">
    <name type="scientific">Dichomitus squalens</name>
    <dbReference type="NCBI Taxonomy" id="114155"/>
    <lineage>
        <taxon>Eukaryota</taxon>
        <taxon>Fungi</taxon>
        <taxon>Dikarya</taxon>
        <taxon>Basidiomycota</taxon>
        <taxon>Agaricomycotina</taxon>
        <taxon>Agaricomycetes</taxon>
        <taxon>Polyporales</taxon>
        <taxon>Polyporaceae</taxon>
        <taxon>Dichomitus</taxon>
    </lineage>
</organism>
<keyword evidence="7 9" id="KW-0472">Membrane</keyword>
<feature type="transmembrane region" description="Helical" evidence="9">
    <location>
        <begin position="225"/>
        <end position="246"/>
    </location>
</feature>
<dbReference type="GO" id="GO:0005739">
    <property type="term" value="C:mitochondrion"/>
    <property type="evidence" value="ECO:0007669"/>
    <property type="project" value="GOC"/>
</dbReference>
<sequence>MANSSLDKYHTTFSESGLIQAVVMARPRRHLILCALVPIKAEGYTAWHPGLTTKPLPRQYTSLASQPHPHPHVTSSHRRFQNPPSTERACAPEWSYALPSVVRRRRIQTDSLPPSAHQEILNGQRLRRPKSPVLTIYQPQLTWVGSILSRFTGTGLAVLLYGSALVYLVAPDTFSSAQVIDFISTLPDAVKYAGKVVLATPFAYHSLCGVRHIAWDVGKFLSLRGAYGTGYAVIAGTVISTVVMVLR</sequence>
<dbReference type="CDD" id="cd03499">
    <property type="entry name" value="SQR_TypeC_SdhC"/>
    <property type="match status" value="1"/>
</dbReference>
<dbReference type="NCBIfam" id="TIGR02970">
    <property type="entry name" value="succ_dehyd_cytB"/>
    <property type="match status" value="1"/>
</dbReference>
<dbReference type="Gene3D" id="1.20.1300.10">
    <property type="entry name" value="Fumarate reductase/succinate dehydrogenase, transmembrane subunit"/>
    <property type="match status" value="1"/>
</dbReference>
<keyword evidence="3 9" id="KW-0812">Transmembrane</keyword>
<dbReference type="PANTHER" id="PTHR10978:SF5">
    <property type="entry name" value="SUCCINATE DEHYDROGENASE CYTOCHROME B560 SUBUNIT, MITOCHONDRIAL"/>
    <property type="match status" value="1"/>
</dbReference>
<dbReference type="GO" id="GO:0006099">
    <property type="term" value="P:tricarboxylic acid cycle"/>
    <property type="evidence" value="ECO:0007669"/>
    <property type="project" value="InterPro"/>
</dbReference>
<comment type="subcellular location">
    <subcellularLocation>
        <location evidence="1">Membrane</location>
        <topology evidence="1">Multi-pass membrane protein</topology>
    </subcellularLocation>
</comment>
<feature type="transmembrane region" description="Helical" evidence="9">
    <location>
        <begin position="147"/>
        <end position="170"/>
    </location>
</feature>
<dbReference type="PANTHER" id="PTHR10978">
    <property type="entry name" value="SUCCINATE DEHYDROGENASE CYTOCHROME B560 SUBUNIT"/>
    <property type="match status" value="1"/>
</dbReference>
<evidence type="ECO:0000256" key="8">
    <source>
        <dbReference type="SAM" id="MobiDB-lite"/>
    </source>
</evidence>
<keyword evidence="2" id="KW-0349">Heme</keyword>
<gene>
    <name evidence="10" type="ORF">BD311DRAFT_664668</name>
</gene>
<name>A0A4Q9MJN6_9APHY</name>
<dbReference type="GO" id="GO:0006121">
    <property type="term" value="P:mitochondrial electron transport, succinate to ubiquinone"/>
    <property type="evidence" value="ECO:0007669"/>
    <property type="project" value="TreeGrafter"/>
</dbReference>
<accession>A0A4Q9MJN6</accession>
<evidence type="ECO:0000256" key="5">
    <source>
        <dbReference type="ARBA" id="ARBA00022989"/>
    </source>
</evidence>
<dbReference type="EMBL" id="ML143428">
    <property type="protein sequence ID" value="TBU27774.1"/>
    <property type="molecule type" value="Genomic_DNA"/>
</dbReference>
<dbReference type="SUPFAM" id="SSF81343">
    <property type="entry name" value="Fumarate reductase respiratory complex transmembrane subunits"/>
    <property type="match status" value="1"/>
</dbReference>
<dbReference type="InterPro" id="IPR000701">
    <property type="entry name" value="SuccDH_FuR_B_TM-su"/>
</dbReference>
<dbReference type="OrthoDB" id="588261at2759"/>
<keyword evidence="4" id="KW-0479">Metal-binding</keyword>
<dbReference type="Pfam" id="PF01127">
    <property type="entry name" value="Sdh_cyt"/>
    <property type="match status" value="1"/>
</dbReference>
<evidence type="ECO:0000256" key="6">
    <source>
        <dbReference type="ARBA" id="ARBA00023004"/>
    </source>
</evidence>
<keyword evidence="5 9" id="KW-1133">Transmembrane helix</keyword>
<keyword evidence="6" id="KW-0408">Iron</keyword>
<feature type="region of interest" description="Disordered" evidence="8">
    <location>
        <begin position="63"/>
        <end position="88"/>
    </location>
</feature>
<dbReference type="AlphaFoldDB" id="A0A4Q9MJN6"/>
<dbReference type="GO" id="GO:0009055">
    <property type="term" value="F:electron transfer activity"/>
    <property type="evidence" value="ECO:0007669"/>
    <property type="project" value="InterPro"/>
</dbReference>
<dbReference type="InterPro" id="IPR018495">
    <property type="entry name" value="Succ_DH_cyt_bsu_CS"/>
</dbReference>
<evidence type="ECO:0000256" key="7">
    <source>
        <dbReference type="ARBA" id="ARBA00023136"/>
    </source>
</evidence>
<evidence type="ECO:0008006" key="11">
    <source>
        <dbReference type="Google" id="ProtNLM"/>
    </source>
</evidence>
<dbReference type="GO" id="GO:0016020">
    <property type="term" value="C:membrane"/>
    <property type="evidence" value="ECO:0007669"/>
    <property type="project" value="UniProtKB-SubCell"/>
</dbReference>
<evidence type="ECO:0000256" key="9">
    <source>
        <dbReference type="SAM" id="Phobius"/>
    </source>
</evidence>
<evidence type="ECO:0000256" key="4">
    <source>
        <dbReference type="ARBA" id="ARBA00022723"/>
    </source>
</evidence>
<evidence type="ECO:0000256" key="3">
    <source>
        <dbReference type="ARBA" id="ARBA00022692"/>
    </source>
</evidence>
<evidence type="ECO:0000256" key="2">
    <source>
        <dbReference type="ARBA" id="ARBA00022617"/>
    </source>
</evidence>
<dbReference type="InterPro" id="IPR014314">
    <property type="entry name" value="Succ_DH_cytb556"/>
</dbReference>
<feature type="compositionally biased region" description="Basic residues" evidence="8">
    <location>
        <begin position="69"/>
        <end position="80"/>
    </location>
</feature>
<evidence type="ECO:0000313" key="10">
    <source>
        <dbReference type="EMBL" id="TBU27774.1"/>
    </source>
</evidence>
<protein>
    <recommendedName>
        <fullName evidence="11">Succinate dehydrogenase cytochrome b560 subunit</fullName>
    </recommendedName>
</protein>
<reference evidence="10" key="1">
    <citation type="submission" date="2019-01" db="EMBL/GenBank/DDBJ databases">
        <title>Draft genome sequences of three monokaryotic isolates of the white-rot basidiomycete fungus Dichomitus squalens.</title>
        <authorList>
            <consortium name="DOE Joint Genome Institute"/>
            <person name="Lopez S.C."/>
            <person name="Andreopoulos B."/>
            <person name="Pangilinan J."/>
            <person name="Lipzen A."/>
            <person name="Riley R."/>
            <person name="Ahrendt S."/>
            <person name="Ng V."/>
            <person name="Barry K."/>
            <person name="Daum C."/>
            <person name="Grigoriev I.V."/>
            <person name="Hilden K.S."/>
            <person name="Makela M.R."/>
            <person name="de Vries R.P."/>
        </authorList>
    </citation>
    <scope>NUCLEOTIDE SEQUENCE [LARGE SCALE GENOMIC DNA]</scope>
    <source>
        <strain evidence="10">OM18370.1</strain>
    </source>
</reference>